<dbReference type="InterPro" id="IPR002563">
    <property type="entry name" value="Flavin_Rdtase-like_dom"/>
</dbReference>
<evidence type="ECO:0000256" key="1">
    <source>
        <dbReference type="ARBA" id="ARBA00023002"/>
    </source>
</evidence>
<dbReference type="InterPro" id="IPR050268">
    <property type="entry name" value="NADH-dep_flavin_reductase"/>
</dbReference>
<proteinExistence type="predicted"/>
<dbReference type="Gene3D" id="2.30.110.10">
    <property type="entry name" value="Electron Transport, Fmn-binding Protein, Chain A"/>
    <property type="match status" value="1"/>
</dbReference>
<gene>
    <name evidence="3" type="ORF">EDD29_3344</name>
</gene>
<dbReference type="InterPro" id="IPR012349">
    <property type="entry name" value="Split_barrel_FMN-bd"/>
</dbReference>
<name>A0A3N1CX35_9ACTN</name>
<comment type="caution">
    <text evidence="3">The sequence shown here is derived from an EMBL/GenBank/DDBJ whole genome shotgun (WGS) entry which is preliminary data.</text>
</comment>
<accession>A0A3N1CX35</accession>
<dbReference type="PANTHER" id="PTHR30466">
    <property type="entry name" value="FLAVIN REDUCTASE"/>
    <property type="match status" value="1"/>
</dbReference>
<keyword evidence="3" id="KW-0503">Monooxygenase</keyword>
<dbReference type="SMART" id="SM00903">
    <property type="entry name" value="Flavin_Reduct"/>
    <property type="match status" value="1"/>
</dbReference>
<dbReference type="OrthoDB" id="9792858at2"/>
<dbReference type="Proteomes" id="UP000272400">
    <property type="component" value="Unassembled WGS sequence"/>
</dbReference>
<evidence type="ECO:0000259" key="2">
    <source>
        <dbReference type="SMART" id="SM00903"/>
    </source>
</evidence>
<protein>
    <submittedName>
        <fullName evidence="3">4-hydroxyphenylacetate 3-monooxygenase reductase component</fullName>
    </submittedName>
</protein>
<dbReference type="GO" id="GO:0004497">
    <property type="term" value="F:monooxygenase activity"/>
    <property type="evidence" value="ECO:0007669"/>
    <property type="project" value="UniProtKB-KW"/>
</dbReference>
<dbReference type="GO" id="GO:0042602">
    <property type="term" value="F:riboflavin reductase (NADPH) activity"/>
    <property type="evidence" value="ECO:0007669"/>
    <property type="project" value="TreeGrafter"/>
</dbReference>
<organism evidence="3 4">
    <name type="scientific">Actinocorallia herbida</name>
    <dbReference type="NCBI Taxonomy" id="58109"/>
    <lineage>
        <taxon>Bacteria</taxon>
        <taxon>Bacillati</taxon>
        <taxon>Actinomycetota</taxon>
        <taxon>Actinomycetes</taxon>
        <taxon>Streptosporangiales</taxon>
        <taxon>Thermomonosporaceae</taxon>
        <taxon>Actinocorallia</taxon>
    </lineage>
</organism>
<dbReference type="AlphaFoldDB" id="A0A3N1CX35"/>
<sequence length="182" mass="18418">MRTTDLVGAAEFRRACGQFATGVTAVTAADPADTIAALAVNSFTSVSLDPAQVLVCVGVTTSSYPVVSRAARLAVHVLAADQEALAKRLATSGLTGAERLADVAWTPGPGGEPLLAGTAARLAGTVSRRVPSGDHLILIVDVDHVENGAADSGALAFHRGTFAVLPSAQGAEPVQHPKGDTE</sequence>
<dbReference type="Pfam" id="PF01613">
    <property type="entry name" value="Flavin_Reduct"/>
    <property type="match status" value="1"/>
</dbReference>
<reference evidence="3 4" key="1">
    <citation type="submission" date="2018-11" db="EMBL/GenBank/DDBJ databases">
        <title>Sequencing the genomes of 1000 actinobacteria strains.</title>
        <authorList>
            <person name="Klenk H.-P."/>
        </authorList>
    </citation>
    <scope>NUCLEOTIDE SEQUENCE [LARGE SCALE GENOMIC DNA]</scope>
    <source>
        <strain evidence="3 4">DSM 44254</strain>
    </source>
</reference>
<evidence type="ECO:0000313" key="4">
    <source>
        <dbReference type="Proteomes" id="UP000272400"/>
    </source>
</evidence>
<dbReference type="EMBL" id="RJKE01000001">
    <property type="protein sequence ID" value="ROO85795.1"/>
    <property type="molecule type" value="Genomic_DNA"/>
</dbReference>
<dbReference type="GO" id="GO:0010181">
    <property type="term" value="F:FMN binding"/>
    <property type="evidence" value="ECO:0007669"/>
    <property type="project" value="InterPro"/>
</dbReference>
<dbReference type="SUPFAM" id="SSF50475">
    <property type="entry name" value="FMN-binding split barrel"/>
    <property type="match status" value="1"/>
</dbReference>
<feature type="domain" description="Flavin reductase like" evidence="2">
    <location>
        <begin position="16"/>
        <end position="164"/>
    </location>
</feature>
<dbReference type="RefSeq" id="WP_123665255.1">
    <property type="nucleotide sequence ID" value="NZ_RJKE01000001.1"/>
</dbReference>
<evidence type="ECO:0000313" key="3">
    <source>
        <dbReference type="EMBL" id="ROO85795.1"/>
    </source>
</evidence>
<dbReference type="PANTHER" id="PTHR30466:SF1">
    <property type="entry name" value="FMN REDUCTASE (NADH) RUTF"/>
    <property type="match status" value="1"/>
</dbReference>
<keyword evidence="4" id="KW-1185">Reference proteome</keyword>
<keyword evidence="1" id="KW-0560">Oxidoreductase</keyword>